<dbReference type="AlphaFoldDB" id="A0A6F9DF36"/>
<feature type="transmembrane region" description="Helical" evidence="9">
    <location>
        <begin position="297"/>
        <end position="319"/>
    </location>
</feature>
<keyword evidence="4" id="KW-0732">Signal</keyword>
<evidence type="ECO:0000256" key="1">
    <source>
        <dbReference type="ARBA" id="ARBA00004251"/>
    </source>
</evidence>
<keyword evidence="6 9" id="KW-0472">Membrane</keyword>
<evidence type="ECO:0000256" key="4">
    <source>
        <dbReference type="ARBA" id="ARBA00022729"/>
    </source>
</evidence>
<evidence type="ECO:0000313" key="11">
    <source>
        <dbReference type="EMBL" id="CAB3256011.1"/>
    </source>
</evidence>
<evidence type="ECO:0000256" key="3">
    <source>
        <dbReference type="ARBA" id="ARBA00022692"/>
    </source>
</evidence>
<keyword evidence="7 11" id="KW-0675">Receptor</keyword>
<dbReference type="InterPro" id="IPR013568">
    <property type="entry name" value="SEFIR_dom"/>
</dbReference>
<dbReference type="EMBL" id="LR785969">
    <property type="protein sequence ID" value="CAB3256011.1"/>
    <property type="molecule type" value="mRNA"/>
</dbReference>
<dbReference type="InterPro" id="IPR032356">
    <property type="entry name" value="IL17R_A/B_N"/>
</dbReference>
<dbReference type="Gene3D" id="3.40.50.11530">
    <property type="match status" value="1"/>
</dbReference>
<proteinExistence type="evidence at transcript level"/>
<keyword evidence="2" id="KW-1003">Cell membrane</keyword>
<evidence type="ECO:0000256" key="2">
    <source>
        <dbReference type="ARBA" id="ARBA00022475"/>
    </source>
</evidence>
<feature type="domain" description="SEFIR" evidence="10">
    <location>
        <begin position="361"/>
        <end position="505"/>
    </location>
</feature>
<evidence type="ECO:0000259" key="10">
    <source>
        <dbReference type="PROSITE" id="PS51534"/>
    </source>
</evidence>
<accession>A0A6F9DF36</accession>
<dbReference type="PANTHER" id="PTHR15583:SF7">
    <property type="entry name" value="INTERLEUKIN CYTOKINE RECEPTOR-RELATED PROTEIN 2"/>
    <property type="match status" value="1"/>
</dbReference>
<gene>
    <name evidence="11" type="primary">Il17ra-004</name>
</gene>
<keyword evidence="3 9" id="KW-0812">Transmembrane</keyword>
<dbReference type="Gene3D" id="2.60.40.2160">
    <property type="entry name" value="Interleukin-17 receptor A/B, fibronectin-III-like domain 1"/>
    <property type="match status" value="1"/>
</dbReference>
<sequence length="563" mass="65589">MSECISNCSTVSHHTLKNTLHTIPCSIQSNECAAFSEVAIPASKPVSKNPGQGWYLFSDGEFDKIALNFSWEREHEASIASLQGYYFSVIETDSTNFPYPNLEKYYCFDIKLQFNLHIFAKYYYDCYGTAPSEEIRPGKKFIVYVGSLPQPGPRLEQNYYKRTIKIPGCDDPRLSRVKDCVERNSMKLKATEYFCENRTAVIDYNLPKTFGSSATLILCYAETYRKSFTWCETESYIDHLPMSNSNYTLVVPDKFNITKNISMSIHSDRDLRQVAYMKFVCSKPTEEPAASGLNSDILIVIVVCVLLALIFMVVAFVLAKRKSVKKLCQSRRNHQMPEPPEKFEPNITNETIVTSKVIKNTRTVCITFVGDNEMHKEVLLAFASFLQNDLGFKVIFELWDQDNIYKDASTWIANTLRDSDKVIVVWSPKACEKWNKFSEGENTDQQDLFTPILKQVQKDLVFNKNQGKYFFAFFEYCSEADIPEKFRDIIYRHFRLMNQFKELYFRLLDIEMFQPGSYEKQDRVELQHYFEQINKFGLPLKNRIENMCNFVKKTPKWYKSEEQ</sequence>
<evidence type="ECO:0000256" key="9">
    <source>
        <dbReference type="SAM" id="Phobius"/>
    </source>
</evidence>
<dbReference type="PROSITE" id="PS51534">
    <property type="entry name" value="SEFIR"/>
    <property type="match status" value="1"/>
</dbReference>
<reference evidence="11" key="1">
    <citation type="submission" date="2020-04" db="EMBL/GenBank/DDBJ databases">
        <authorList>
            <person name="Neveu A P."/>
        </authorList>
    </citation>
    <scope>NUCLEOTIDE SEQUENCE</scope>
    <source>
        <tissue evidence="11">Whole embryo</tissue>
    </source>
</reference>
<organism evidence="11">
    <name type="scientific">Phallusia mammillata</name>
    <dbReference type="NCBI Taxonomy" id="59560"/>
    <lineage>
        <taxon>Eukaryota</taxon>
        <taxon>Metazoa</taxon>
        <taxon>Chordata</taxon>
        <taxon>Tunicata</taxon>
        <taxon>Ascidiacea</taxon>
        <taxon>Phlebobranchia</taxon>
        <taxon>Ascidiidae</taxon>
        <taxon>Phallusia</taxon>
    </lineage>
</organism>
<dbReference type="Pfam" id="PF16556">
    <property type="entry name" value="IL17R_fnIII_D1"/>
    <property type="match status" value="1"/>
</dbReference>
<evidence type="ECO:0000256" key="5">
    <source>
        <dbReference type="ARBA" id="ARBA00022989"/>
    </source>
</evidence>
<keyword evidence="5 9" id="KW-1133">Transmembrane helix</keyword>
<keyword evidence="8" id="KW-0325">Glycoprotein</keyword>
<evidence type="ECO:0000256" key="7">
    <source>
        <dbReference type="ARBA" id="ARBA00023170"/>
    </source>
</evidence>
<protein>
    <submittedName>
        <fullName evidence="11">Interleukin-17 receptor A-like</fullName>
    </submittedName>
</protein>
<dbReference type="InterPro" id="IPR038683">
    <property type="entry name" value="IL17RA/B_FnIII-like_1_sf"/>
</dbReference>
<dbReference type="GO" id="GO:0030368">
    <property type="term" value="F:interleukin-17 receptor activity"/>
    <property type="evidence" value="ECO:0007669"/>
    <property type="project" value="InterPro"/>
</dbReference>
<evidence type="ECO:0000256" key="6">
    <source>
        <dbReference type="ARBA" id="ARBA00023136"/>
    </source>
</evidence>
<dbReference type="PANTHER" id="PTHR15583">
    <property type="entry name" value="INTERLEUKIN-17 RECEPTOR"/>
    <property type="match status" value="1"/>
</dbReference>
<evidence type="ECO:0000256" key="8">
    <source>
        <dbReference type="ARBA" id="ARBA00023180"/>
    </source>
</evidence>
<dbReference type="Pfam" id="PF08357">
    <property type="entry name" value="SEFIR"/>
    <property type="match status" value="1"/>
</dbReference>
<comment type="subcellular location">
    <subcellularLocation>
        <location evidence="1">Cell membrane</location>
        <topology evidence="1">Single-pass type I membrane protein</topology>
    </subcellularLocation>
</comment>
<name>A0A6F9DF36_9ASCI</name>
<dbReference type="GO" id="GO:0005886">
    <property type="term" value="C:plasma membrane"/>
    <property type="evidence" value="ECO:0007669"/>
    <property type="project" value="UniProtKB-SubCell"/>
</dbReference>
<dbReference type="InterPro" id="IPR039465">
    <property type="entry name" value="IL-17_rcpt-like"/>
</dbReference>